<evidence type="ECO:0000256" key="1">
    <source>
        <dbReference type="SAM" id="MobiDB-lite"/>
    </source>
</evidence>
<dbReference type="GO" id="GO:0016301">
    <property type="term" value="F:kinase activity"/>
    <property type="evidence" value="ECO:0007669"/>
    <property type="project" value="UniProtKB-KW"/>
</dbReference>
<comment type="caution">
    <text evidence="3">The sequence shown here is derived from an EMBL/GenBank/DDBJ whole genome shotgun (WGS) entry which is preliminary data.</text>
</comment>
<proteinExistence type="predicted"/>
<protein>
    <submittedName>
        <fullName evidence="3">Homoserine kinase</fullName>
    </submittedName>
</protein>
<dbReference type="InterPro" id="IPR057191">
    <property type="entry name" value="DUF7869"/>
</dbReference>
<dbReference type="AlphaFoldDB" id="A0AAE1I432"/>
<name>A0AAE1I432_9NEOP</name>
<reference evidence="3" key="1">
    <citation type="submission" date="2021-07" db="EMBL/GenBank/DDBJ databases">
        <authorList>
            <person name="Catto M.A."/>
            <person name="Jacobson A."/>
            <person name="Kennedy G."/>
            <person name="Labadie P."/>
            <person name="Hunt B.G."/>
            <person name="Srinivasan R."/>
        </authorList>
    </citation>
    <scope>NUCLEOTIDE SEQUENCE</scope>
    <source>
        <strain evidence="3">PL_HMW_Pooled</strain>
        <tissue evidence="3">Head</tissue>
    </source>
</reference>
<dbReference type="Proteomes" id="UP001219518">
    <property type="component" value="Unassembled WGS sequence"/>
</dbReference>
<dbReference type="PANTHER" id="PTHR10773">
    <property type="entry name" value="DNA-DIRECTED RNA POLYMERASES I, II, AND III SUBUNIT RPABC2"/>
    <property type="match status" value="1"/>
</dbReference>
<organism evidence="3 4">
    <name type="scientific">Frankliniella fusca</name>
    <dbReference type="NCBI Taxonomy" id="407009"/>
    <lineage>
        <taxon>Eukaryota</taxon>
        <taxon>Metazoa</taxon>
        <taxon>Ecdysozoa</taxon>
        <taxon>Arthropoda</taxon>
        <taxon>Hexapoda</taxon>
        <taxon>Insecta</taxon>
        <taxon>Pterygota</taxon>
        <taxon>Neoptera</taxon>
        <taxon>Paraneoptera</taxon>
        <taxon>Thysanoptera</taxon>
        <taxon>Terebrantia</taxon>
        <taxon>Thripoidea</taxon>
        <taxon>Thripidae</taxon>
        <taxon>Frankliniella</taxon>
    </lineage>
</organism>
<keyword evidence="4" id="KW-1185">Reference proteome</keyword>
<gene>
    <name evidence="3" type="ORF">KUF71_017318</name>
</gene>
<sequence length="931" mass="105715">MFSQGRKLLKALQEQNHPELVPPPLPQPERELTSPPQSKEKVNTFKSFFSQSEKQILNTQYVAAMDALHEEQPFSSPIYPDIPSGGLHTEFEREITLSSEFGPGTHLVASEISPKSSQVLSIASVQTVKKKLFLEHRPGTVNCAEITPDDEQCASYSPIILNSRKRLPFGSPNSVDADLGIAPLDMPIYTALTTVNFEHVMTSEVPPTDLTLDVNQKASFDFCDAVQNEEDTVPMETMHAIVSPNISDVSTQDFAQVEEVVLAVAEEDISLDTIQGGVVEPNVVTVDSESLKKTKRVRQAVATTSTPPRKRQRNPLLTKAAKIKTAYNLGIAHTTTRGKLRPARSMRPGCNGKCRRGCQGKISQETRQRLFKSYYSSGSKSAQWLMLARYVKPLPVKRRTVVEDSPLRKTSYEYLLPNDSDQLIPVCQTMFIDTFDISITVVNTAMKKNSPDKRGKHTENKRRTPPTLIQGVKEHIKSFPKIESHYCREETKREYLQENLSVSKMYRLYIMSRGLNAPDTATLRQYQDIFNNCFNLGFYKPKKDQCSLCVRYDAVPVQERDNHLDLIKEWTEHTEAKVLVRNLRKEVKALSRSEDKKGTMKVICFDLQKVFFCPKSEVGEFFYKRKISCYNFTIFDCTLKQATCFVWDQTIGGRGAAEISSCVHMYIEQEVANGVKEFHVYSDSCWSQNKNQILYTMYNLLSKKYNIKIIHRYLQKGHTQMECDSVHARIEKKTRSTDIFTPKEWYGFIRTAKVKRPMYTVIEVTQENILNFKDIAKSQFLWEKVPISKVHEIVIDPATPGTITYKKKLSDQGISCYVQSKKPGRPFNWVSFKAPKLYSGPLPLKAPLVKDLKWMISQKLIPERALPFYIAITSPDLGAVCENEDDDYPLEVQVDDFNLESQDESAVDTPAAVVVEEGEEDGDSSGSEIYD</sequence>
<accession>A0AAE1I432</accession>
<reference evidence="3" key="2">
    <citation type="journal article" date="2023" name="BMC Genomics">
        <title>Pest status, molecular evolution, and epigenetic factors derived from the genome assembly of Frankliniella fusca, a thysanopteran phytovirus vector.</title>
        <authorList>
            <person name="Catto M.A."/>
            <person name="Labadie P.E."/>
            <person name="Jacobson A.L."/>
            <person name="Kennedy G.G."/>
            <person name="Srinivasan R."/>
            <person name="Hunt B.G."/>
        </authorList>
    </citation>
    <scope>NUCLEOTIDE SEQUENCE</scope>
    <source>
        <strain evidence="3">PL_HMW_Pooled</strain>
    </source>
</reference>
<evidence type="ECO:0000259" key="2">
    <source>
        <dbReference type="Pfam" id="PF25273"/>
    </source>
</evidence>
<feature type="compositionally biased region" description="Basic and acidic residues" evidence="1">
    <location>
        <begin position="28"/>
        <end position="39"/>
    </location>
</feature>
<evidence type="ECO:0000313" key="3">
    <source>
        <dbReference type="EMBL" id="KAK3933057.1"/>
    </source>
</evidence>
<feature type="domain" description="DUF7869" evidence="2">
    <location>
        <begin position="679"/>
        <end position="779"/>
    </location>
</feature>
<dbReference type="PANTHER" id="PTHR10773:SF19">
    <property type="match status" value="1"/>
</dbReference>
<feature type="region of interest" description="Disordered" evidence="1">
    <location>
        <begin position="1"/>
        <end position="39"/>
    </location>
</feature>
<keyword evidence="3" id="KW-0418">Kinase</keyword>
<dbReference type="EMBL" id="JAHWGI010001443">
    <property type="protein sequence ID" value="KAK3933057.1"/>
    <property type="molecule type" value="Genomic_DNA"/>
</dbReference>
<dbReference type="Pfam" id="PF25273">
    <property type="entry name" value="DUF7869"/>
    <property type="match status" value="1"/>
</dbReference>
<evidence type="ECO:0000313" key="4">
    <source>
        <dbReference type="Proteomes" id="UP001219518"/>
    </source>
</evidence>
<keyword evidence="3" id="KW-0808">Transferase</keyword>